<name>A0A7M1LFY3_9BACT</name>
<evidence type="ECO:0000313" key="3">
    <source>
        <dbReference type="Proteomes" id="UP000594749"/>
    </source>
</evidence>
<dbReference type="Pfam" id="PF01042">
    <property type="entry name" value="Ribonuc_L-PSP"/>
    <property type="match status" value="1"/>
</dbReference>
<dbReference type="SUPFAM" id="SSF55298">
    <property type="entry name" value="YjgF-like"/>
    <property type="match status" value="1"/>
</dbReference>
<reference evidence="2 3" key="1">
    <citation type="submission" date="2020-10" db="EMBL/GenBank/DDBJ databases">
        <title>Campylobacter and Helicobacter PacBio genomes.</title>
        <authorList>
            <person name="Lane C."/>
        </authorList>
    </citation>
    <scope>NUCLEOTIDE SEQUENCE [LARGE SCALE GENOMIC DNA]</scope>
    <source>
        <strain evidence="2 3">2016D-0077</strain>
    </source>
</reference>
<dbReference type="PANTHER" id="PTHR11803">
    <property type="entry name" value="2-IMINOBUTANOATE/2-IMINOPROPANOATE DEAMINASE RIDA"/>
    <property type="match status" value="1"/>
</dbReference>
<dbReference type="PROSITE" id="PS01094">
    <property type="entry name" value="UPF0076"/>
    <property type="match status" value="1"/>
</dbReference>
<dbReference type="PANTHER" id="PTHR11803:SF39">
    <property type="entry name" value="2-IMINOBUTANOATE_2-IMINOPROPANOATE DEAMINASE"/>
    <property type="match status" value="1"/>
</dbReference>
<protein>
    <submittedName>
        <fullName evidence="2">RidA family protein</fullName>
    </submittedName>
</protein>
<dbReference type="RefSeq" id="WP_025803032.1">
    <property type="nucleotide sequence ID" value="NZ_CP053842.1"/>
</dbReference>
<dbReference type="InterPro" id="IPR019897">
    <property type="entry name" value="RidA_CS"/>
</dbReference>
<dbReference type="GO" id="GO:0005829">
    <property type="term" value="C:cytosol"/>
    <property type="evidence" value="ECO:0007669"/>
    <property type="project" value="TreeGrafter"/>
</dbReference>
<comment type="similarity">
    <text evidence="1">Belongs to the RutC family.</text>
</comment>
<dbReference type="Proteomes" id="UP000594749">
    <property type="component" value="Chromosome"/>
</dbReference>
<dbReference type="CDD" id="cd00448">
    <property type="entry name" value="YjgF_YER057c_UK114_family"/>
    <property type="match status" value="1"/>
</dbReference>
<dbReference type="Gene3D" id="3.30.1330.40">
    <property type="entry name" value="RutC-like"/>
    <property type="match status" value="1"/>
</dbReference>
<dbReference type="EMBL" id="CP063078">
    <property type="protein sequence ID" value="QOQ87468.1"/>
    <property type="molecule type" value="Genomic_DNA"/>
</dbReference>
<evidence type="ECO:0000313" key="2">
    <source>
        <dbReference type="EMBL" id="QOQ87468.1"/>
    </source>
</evidence>
<dbReference type="FunFam" id="3.30.1330.40:FF:000001">
    <property type="entry name" value="L-PSP family endoribonuclease"/>
    <property type="match status" value="1"/>
</dbReference>
<dbReference type="GO" id="GO:0019239">
    <property type="term" value="F:deaminase activity"/>
    <property type="evidence" value="ECO:0007669"/>
    <property type="project" value="TreeGrafter"/>
</dbReference>
<gene>
    <name evidence="2" type="ORF">IMC76_01210</name>
</gene>
<evidence type="ECO:0000256" key="1">
    <source>
        <dbReference type="ARBA" id="ARBA00010552"/>
    </source>
</evidence>
<keyword evidence="3" id="KW-1185">Reference proteome</keyword>
<sequence length="123" mass="13474">MKVISTNKAAQAIGPYSQAIKTSGLIFTSGQIPYTKDGKLAGESIEEQTKQVLENLKAILDEAGAKFEDVIKTTIFLADINDFDKVNEIYAQTFSSHKPARSCVEVSRLPKDVKIEIELIAKA</sequence>
<dbReference type="InterPro" id="IPR006175">
    <property type="entry name" value="YjgF/YER057c/UK114"/>
</dbReference>
<proteinExistence type="inferred from homology"/>
<dbReference type="AlphaFoldDB" id="A0A7M1LFY3"/>
<dbReference type="InterPro" id="IPR035959">
    <property type="entry name" value="RutC-like_sf"/>
</dbReference>
<dbReference type="NCBIfam" id="TIGR00004">
    <property type="entry name" value="Rid family detoxifying hydrolase"/>
    <property type="match status" value="1"/>
</dbReference>
<dbReference type="OrthoDB" id="9808943at2"/>
<dbReference type="InterPro" id="IPR006056">
    <property type="entry name" value="RidA"/>
</dbReference>
<accession>A0A7M1LFY3</accession>
<organism evidence="2 3">
    <name type="scientific">Campylobacter corcagiensis</name>
    <dbReference type="NCBI Taxonomy" id="1448857"/>
    <lineage>
        <taxon>Bacteria</taxon>
        <taxon>Pseudomonadati</taxon>
        <taxon>Campylobacterota</taxon>
        <taxon>Epsilonproteobacteria</taxon>
        <taxon>Campylobacterales</taxon>
        <taxon>Campylobacteraceae</taxon>
        <taxon>Campylobacter</taxon>
    </lineage>
</organism>